<dbReference type="PANTHER" id="PTHR24248:SF174">
    <property type="entry name" value="TYRAMINE_OCTOPAMINE RECEPTOR"/>
    <property type="match status" value="1"/>
</dbReference>
<sequence length="587" mass="65572">MVLMNLFSLQKQLINLIDTNTSFSSLEDSSSIPTSNVFPFTSALSDVLNNNNIIINMSELNINNNNILLKNNSNSTTTTITTLPTLELLLGTFTYLLIIGITILGNTLVILAVFSYRPLKKVQNYFIVSLAASDMLVALLVMPLHVAKFLADGRWLLGVTICQLFTTADILLCTSSILNLCAIAIDRYRAIHDPIGYAQKRSLKLVGGTIILVWVLSAVISVPPLIGWNDWTSQTLLDHCELTSEKAFVVFSACGSFFFPLVVMVIVYVKIFLNARKRIRKNRGRSALFKMAEEAGNRSQKAPVAAASVIALASATGAQIFRKSKKHKESIKEKISSSLRGTSSVTNSSVNDGNTKRGSTNETNIEEVIINGGGINALLLAQNNSINNNSLKYGNNYSPLISTLEKRYSLTINNLPLPITMTNTTSLDLIKIKDNDNLKINKEEQQQQNGEENNLLLLKEKGTETVELKTHLKEREKISVAKEKRAAKTIAVIIFVFTFCWLPFFCAYVIMPFCPKCYIHPKVHQAFVWLGYINSSLNPFLYGILNLEFRRAFRKILCPKRVQNAQRRRISAHLIESLRKKSQQKLN</sequence>
<evidence type="ECO:0000256" key="5">
    <source>
        <dbReference type="ARBA" id="ARBA00023040"/>
    </source>
</evidence>
<dbReference type="InterPro" id="IPR002002">
    <property type="entry name" value="Octopmn_rcpt"/>
</dbReference>
<evidence type="ECO:0000256" key="11">
    <source>
        <dbReference type="SAM" id="MobiDB-lite"/>
    </source>
</evidence>
<evidence type="ECO:0000256" key="1">
    <source>
        <dbReference type="ARBA" id="ARBA00004651"/>
    </source>
</evidence>
<evidence type="ECO:0000256" key="2">
    <source>
        <dbReference type="ARBA" id="ARBA00022475"/>
    </source>
</evidence>
<dbReference type="InterPro" id="IPR000276">
    <property type="entry name" value="GPCR_Rhodpsn"/>
</dbReference>
<keyword evidence="6 12" id="KW-0472">Membrane</keyword>
<feature type="transmembrane region" description="Helical" evidence="12">
    <location>
        <begin position="156"/>
        <end position="185"/>
    </location>
</feature>
<dbReference type="SUPFAM" id="SSF81321">
    <property type="entry name" value="Family A G protein-coupled receptor-like"/>
    <property type="match status" value="1"/>
</dbReference>
<feature type="transmembrane region" description="Helical" evidence="12">
    <location>
        <begin position="93"/>
        <end position="113"/>
    </location>
</feature>
<protein>
    <submittedName>
        <fullName evidence="14">G_PROTEIN_RECEP_F1_2 domain-containing protein</fullName>
    </submittedName>
</protein>
<evidence type="ECO:0000256" key="7">
    <source>
        <dbReference type="ARBA" id="ARBA00023170"/>
    </source>
</evidence>
<evidence type="ECO:0000259" key="13">
    <source>
        <dbReference type="PROSITE" id="PS50262"/>
    </source>
</evidence>
<evidence type="ECO:0000256" key="10">
    <source>
        <dbReference type="RuleBase" id="RU000688"/>
    </source>
</evidence>
<keyword evidence="3 10" id="KW-0812">Transmembrane</keyword>
<evidence type="ECO:0000313" key="15">
    <source>
        <dbReference type="Proteomes" id="UP000605970"/>
    </source>
</evidence>
<evidence type="ECO:0000256" key="9">
    <source>
        <dbReference type="ARBA" id="ARBA00023224"/>
    </source>
</evidence>
<keyword evidence="5 10" id="KW-0297">G-protein coupled receptor</keyword>
<keyword evidence="7 10" id="KW-0675">Receptor</keyword>
<keyword evidence="4 12" id="KW-1133">Transmembrane helix</keyword>
<dbReference type="Proteomes" id="UP000605970">
    <property type="component" value="Unassembled WGS sequence"/>
</dbReference>
<dbReference type="InterPro" id="IPR017452">
    <property type="entry name" value="GPCR_Rhodpsn_7TM"/>
</dbReference>
<comment type="caution">
    <text evidence="14">The sequence shown here is derived from an EMBL/GenBank/DDBJ whole genome shotgun (WGS) entry which is preliminary data.</text>
</comment>
<comment type="subcellular location">
    <subcellularLocation>
        <location evidence="1">Cell membrane</location>
        <topology evidence="1">Multi-pass membrane protein</topology>
    </subcellularLocation>
</comment>
<feature type="transmembrane region" description="Helical" evidence="12">
    <location>
        <begin position="125"/>
        <end position="144"/>
    </location>
</feature>
<name>A0A8S9ZVN4_9BILA</name>
<accession>A0A8S9ZVN4</accession>
<dbReference type="PROSITE" id="PS50262">
    <property type="entry name" value="G_PROTEIN_RECEP_F1_2"/>
    <property type="match status" value="1"/>
</dbReference>
<dbReference type="PRINTS" id="PR00664">
    <property type="entry name" value="OCTOPAMINER"/>
</dbReference>
<feature type="transmembrane region" description="Helical" evidence="12">
    <location>
        <begin position="205"/>
        <end position="228"/>
    </location>
</feature>
<feature type="domain" description="G-protein coupled receptors family 1 profile" evidence="13">
    <location>
        <begin position="105"/>
        <end position="542"/>
    </location>
</feature>
<evidence type="ECO:0000313" key="14">
    <source>
        <dbReference type="EMBL" id="KAF7637773.1"/>
    </source>
</evidence>
<dbReference type="PROSITE" id="PS00237">
    <property type="entry name" value="G_PROTEIN_RECEP_F1_1"/>
    <property type="match status" value="1"/>
</dbReference>
<dbReference type="PANTHER" id="PTHR24248">
    <property type="entry name" value="ADRENERGIC RECEPTOR-RELATED G-PROTEIN COUPLED RECEPTOR"/>
    <property type="match status" value="1"/>
</dbReference>
<keyword evidence="8" id="KW-0325">Glycoprotein</keyword>
<dbReference type="PRINTS" id="PR00237">
    <property type="entry name" value="GPCRRHODOPSN"/>
</dbReference>
<keyword evidence="9 10" id="KW-0807">Transducer</keyword>
<dbReference type="Pfam" id="PF00001">
    <property type="entry name" value="7tm_1"/>
    <property type="match status" value="1"/>
</dbReference>
<dbReference type="SMART" id="SM01381">
    <property type="entry name" value="7TM_GPCR_Srsx"/>
    <property type="match status" value="1"/>
</dbReference>
<proteinExistence type="inferred from homology"/>
<gene>
    <name evidence="14" type="ORF">Mgra_00002747</name>
</gene>
<evidence type="ECO:0000256" key="12">
    <source>
        <dbReference type="SAM" id="Phobius"/>
    </source>
</evidence>
<dbReference type="GO" id="GO:0004989">
    <property type="term" value="F:octopamine receptor activity"/>
    <property type="evidence" value="ECO:0007669"/>
    <property type="project" value="InterPro"/>
</dbReference>
<keyword evidence="15" id="KW-1185">Reference proteome</keyword>
<keyword evidence="2" id="KW-1003">Cell membrane</keyword>
<evidence type="ECO:0000256" key="4">
    <source>
        <dbReference type="ARBA" id="ARBA00022989"/>
    </source>
</evidence>
<organism evidence="14 15">
    <name type="scientific">Meloidogyne graminicola</name>
    <dbReference type="NCBI Taxonomy" id="189291"/>
    <lineage>
        <taxon>Eukaryota</taxon>
        <taxon>Metazoa</taxon>
        <taxon>Ecdysozoa</taxon>
        <taxon>Nematoda</taxon>
        <taxon>Chromadorea</taxon>
        <taxon>Rhabditida</taxon>
        <taxon>Tylenchina</taxon>
        <taxon>Tylenchomorpha</taxon>
        <taxon>Tylenchoidea</taxon>
        <taxon>Meloidogynidae</taxon>
        <taxon>Meloidogyninae</taxon>
        <taxon>Meloidogyne</taxon>
    </lineage>
</organism>
<feature type="transmembrane region" description="Helical" evidence="12">
    <location>
        <begin position="248"/>
        <end position="273"/>
    </location>
</feature>
<evidence type="ECO:0000256" key="6">
    <source>
        <dbReference type="ARBA" id="ARBA00023136"/>
    </source>
</evidence>
<dbReference type="EMBL" id="JABEBT010000017">
    <property type="protein sequence ID" value="KAF7637773.1"/>
    <property type="molecule type" value="Genomic_DNA"/>
</dbReference>
<feature type="transmembrane region" description="Helical" evidence="12">
    <location>
        <begin position="526"/>
        <end position="545"/>
    </location>
</feature>
<feature type="compositionally biased region" description="Polar residues" evidence="11">
    <location>
        <begin position="339"/>
        <end position="358"/>
    </location>
</feature>
<dbReference type="AlphaFoldDB" id="A0A8S9ZVN4"/>
<feature type="transmembrane region" description="Helical" evidence="12">
    <location>
        <begin position="490"/>
        <end position="511"/>
    </location>
</feature>
<dbReference type="GO" id="GO:0005886">
    <property type="term" value="C:plasma membrane"/>
    <property type="evidence" value="ECO:0007669"/>
    <property type="project" value="UniProtKB-SubCell"/>
</dbReference>
<evidence type="ECO:0000256" key="3">
    <source>
        <dbReference type="ARBA" id="ARBA00022692"/>
    </source>
</evidence>
<evidence type="ECO:0000256" key="8">
    <source>
        <dbReference type="ARBA" id="ARBA00023180"/>
    </source>
</evidence>
<dbReference type="OrthoDB" id="10010417at2759"/>
<dbReference type="Gene3D" id="1.20.1070.10">
    <property type="entry name" value="Rhodopsin 7-helix transmembrane proteins"/>
    <property type="match status" value="2"/>
</dbReference>
<comment type="similarity">
    <text evidence="10">Belongs to the G-protein coupled receptor 1 family.</text>
</comment>
<feature type="region of interest" description="Disordered" evidence="11">
    <location>
        <begin position="331"/>
        <end position="360"/>
    </location>
</feature>
<reference evidence="14" key="1">
    <citation type="journal article" date="2020" name="Ecol. Evol.">
        <title>Genome structure and content of the rice root-knot nematode (Meloidogyne graminicola).</title>
        <authorList>
            <person name="Phan N.T."/>
            <person name="Danchin E.G.J."/>
            <person name="Klopp C."/>
            <person name="Perfus-Barbeoch L."/>
            <person name="Kozlowski D.K."/>
            <person name="Koutsovoulos G.D."/>
            <person name="Lopez-Roques C."/>
            <person name="Bouchez O."/>
            <person name="Zahm M."/>
            <person name="Besnard G."/>
            <person name="Bellafiore S."/>
        </authorList>
    </citation>
    <scope>NUCLEOTIDE SEQUENCE</scope>
    <source>
        <strain evidence="14">VN-18</strain>
    </source>
</reference>